<sequence>MDGFGSNPRTLAVDQWMEIVNGKGYGVGGATQFHPTKSSTSDFKLSIPPPPGAVPTTRTSAHVPVPWSFITPETKRKKRIATYKAYAMEDKVKTTSLGHGGEQETVDFSDDLGSGSACSTPFVSAPSSPGRDPPPGYFFSAPSSPIHFFLRSAAAASEKSKSKLDSSSPGDFEFDFSSRLSSSSGPLGGVPMTSAEELFSNGQIKPMKLASHLQRPQVLAPLVDLEEDEEEGEAEGRRGRDLKLRSRSVHRKARSLSPLRNAAFQWNEEEEVVVVEESEVKECIRKLQEDYEDETKSSCTENVTSAETTPSCSASSSRSSSYGRNSKKWIFIKDLLHRSKSEGRGNGKEKFWSSISFSPSNFKDKKLKSEAENNAAVENKKQKQKQTTPAAKKTPAAGKPTNGIAKRRGSQPSAHELHYTTNRAQAEEMKKRTYLPYRHGLFGCLGFSSKGYSALNGLARSLNPVSSG</sequence>
<dbReference type="PANTHER" id="PTHR33095:SF87">
    <property type="entry name" value="STRESS RESPONSE NST1-LIKE PROTEIN"/>
    <property type="match status" value="1"/>
</dbReference>
<feature type="compositionally biased region" description="Low complexity" evidence="1">
    <location>
        <begin position="385"/>
        <end position="401"/>
    </location>
</feature>
<proteinExistence type="predicted"/>
<name>A0ABQ7LJ45_BRACM</name>
<evidence type="ECO:0000256" key="1">
    <source>
        <dbReference type="SAM" id="MobiDB-lite"/>
    </source>
</evidence>
<feature type="region of interest" description="Disordered" evidence="1">
    <location>
        <begin position="365"/>
        <end position="414"/>
    </location>
</feature>
<evidence type="ECO:0000313" key="3">
    <source>
        <dbReference type="Proteomes" id="UP000823674"/>
    </source>
</evidence>
<accession>A0ABQ7LJ45</accession>
<dbReference type="EMBL" id="JADBGQ010000008">
    <property type="protein sequence ID" value="KAG5386580.1"/>
    <property type="molecule type" value="Genomic_DNA"/>
</dbReference>
<feature type="compositionally biased region" description="Low complexity" evidence="1">
    <location>
        <begin position="304"/>
        <end position="321"/>
    </location>
</feature>
<reference evidence="2 3" key="1">
    <citation type="submission" date="2021-03" db="EMBL/GenBank/DDBJ databases">
        <authorList>
            <person name="King G.J."/>
            <person name="Bancroft I."/>
            <person name="Baten A."/>
            <person name="Bloomfield J."/>
            <person name="Borpatragohain P."/>
            <person name="He Z."/>
            <person name="Irish N."/>
            <person name="Irwin J."/>
            <person name="Liu K."/>
            <person name="Mauleon R.P."/>
            <person name="Moore J."/>
            <person name="Morris R."/>
            <person name="Ostergaard L."/>
            <person name="Wang B."/>
            <person name="Wells R."/>
        </authorList>
    </citation>
    <scope>NUCLEOTIDE SEQUENCE [LARGE SCALE GENOMIC DNA]</scope>
    <source>
        <strain evidence="2">R-o-18</strain>
        <tissue evidence="2">Leaf</tissue>
    </source>
</reference>
<feature type="region of interest" description="Disordered" evidence="1">
    <location>
        <begin position="289"/>
        <end position="322"/>
    </location>
</feature>
<feature type="region of interest" description="Disordered" evidence="1">
    <location>
        <begin position="224"/>
        <end position="245"/>
    </location>
</feature>
<organism evidence="2 3">
    <name type="scientific">Brassica rapa subsp. trilocularis</name>
    <dbReference type="NCBI Taxonomy" id="1813537"/>
    <lineage>
        <taxon>Eukaryota</taxon>
        <taxon>Viridiplantae</taxon>
        <taxon>Streptophyta</taxon>
        <taxon>Embryophyta</taxon>
        <taxon>Tracheophyta</taxon>
        <taxon>Spermatophyta</taxon>
        <taxon>Magnoliopsida</taxon>
        <taxon>eudicotyledons</taxon>
        <taxon>Gunneridae</taxon>
        <taxon>Pentapetalae</taxon>
        <taxon>rosids</taxon>
        <taxon>malvids</taxon>
        <taxon>Brassicales</taxon>
        <taxon>Brassicaceae</taxon>
        <taxon>Brassiceae</taxon>
        <taxon>Brassica</taxon>
    </lineage>
</organism>
<evidence type="ECO:0008006" key="4">
    <source>
        <dbReference type="Google" id="ProtNLM"/>
    </source>
</evidence>
<feature type="compositionally biased region" description="Acidic residues" evidence="1">
    <location>
        <begin position="224"/>
        <end position="233"/>
    </location>
</feature>
<dbReference type="InterPro" id="IPR012442">
    <property type="entry name" value="DUF1645_plant"/>
</dbReference>
<comment type="caution">
    <text evidence="2">The sequence shown here is derived from an EMBL/GenBank/DDBJ whole genome shotgun (WGS) entry which is preliminary data.</text>
</comment>
<gene>
    <name evidence="2" type="primary">A09p067860.1_BraROA</name>
    <name evidence="2" type="ORF">IGI04_038050</name>
</gene>
<dbReference type="Pfam" id="PF07816">
    <property type="entry name" value="DUF1645"/>
    <property type="match status" value="1"/>
</dbReference>
<feature type="compositionally biased region" description="Basic and acidic residues" evidence="1">
    <location>
        <begin position="234"/>
        <end position="244"/>
    </location>
</feature>
<evidence type="ECO:0000313" key="2">
    <source>
        <dbReference type="EMBL" id="KAG5386580.1"/>
    </source>
</evidence>
<dbReference type="PANTHER" id="PTHR33095">
    <property type="entry name" value="OS07G0619500 PROTEIN"/>
    <property type="match status" value="1"/>
</dbReference>
<protein>
    <recommendedName>
        <fullName evidence="4">DUF1645 domain-containing protein</fullName>
    </recommendedName>
</protein>
<keyword evidence="3" id="KW-1185">Reference proteome</keyword>
<dbReference type="Proteomes" id="UP000823674">
    <property type="component" value="Chromosome A09"/>
</dbReference>
<dbReference type="Pfam" id="PF12023">
    <property type="entry name" value="DUF3511"/>
    <property type="match status" value="1"/>
</dbReference>
<dbReference type="InterPro" id="IPR021899">
    <property type="entry name" value="DUF3511"/>
</dbReference>